<dbReference type="PANTHER" id="PTHR34512:SF30">
    <property type="entry name" value="OUTER MEMBRANE PROTEIN ASSEMBLY FACTOR BAMB"/>
    <property type="match status" value="1"/>
</dbReference>
<evidence type="ECO:0000313" key="4">
    <source>
        <dbReference type="Proteomes" id="UP000325286"/>
    </source>
</evidence>
<dbReference type="InterPro" id="IPR015943">
    <property type="entry name" value="WD40/YVTN_repeat-like_dom_sf"/>
</dbReference>
<protein>
    <submittedName>
        <fullName evidence="3">Outer membrane biogenesis protein BamB</fullName>
    </submittedName>
</protein>
<dbReference type="InterPro" id="IPR018391">
    <property type="entry name" value="PQQ_b-propeller_rpt"/>
</dbReference>
<feature type="chain" id="PRO_5022753183" evidence="1">
    <location>
        <begin position="26"/>
        <end position="420"/>
    </location>
</feature>
<dbReference type="AlphaFoldDB" id="A0A5B9QNW7"/>
<dbReference type="PANTHER" id="PTHR34512">
    <property type="entry name" value="CELL SURFACE PROTEIN"/>
    <property type="match status" value="1"/>
</dbReference>
<organism evidence="3 4">
    <name type="scientific">Roseimaritima ulvae</name>
    <dbReference type="NCBI Taxonomy" id="980254"/>
    <lineage>
        <taxon>Bacteria</taxon>
        <taxon>Pseudomonadati</taxon>
        <taxon>Planctomycetota</taxon>
        <taxon>Planctomycetia</taxon>
        <taxon>Pirellulales</taxon>
        <taxon>Pirellulaceae</taxon>
        <taxon>Roseimaritima</taxon>
    </lineage>
</organism>
<feature type="domain" description="Pyrrolo-quinoline quinone repeat" evidence="2">
    <location>
        <begin position="55"/>
        <end position="113"/>
    </location>
</feature>
<keyword evidence="1" id="KW-0732">Signal</keyword>
<feature type="signal peptide" evidence="1">
    <location>
        <begin position="1"/>
        <end position="25"/>
    </location>
</feature>
<dbReference type="InterPro" id="IPR002372">
    <property type="entry name" value="PQQ_rpt_dom"/>
</dbReference>
<name>A0A5B9QNW7_9BACT</name>
<evidence type="ECO:0000313" key="3">
    <source>
        <dbReference type="EMBL" id="QEG39592.1"/>
    </source>
</evidence>
<dbReference type="InterPro" id="IPR011047">
    <property type="entry name" value="Quinoprotein_ADH-like_sf"/>
</dbReference>
<dbReference type="Proteomes" id="UP000325286">
    <property type="component" value="Chromosome"/>
</dbReference>
<dbReference type="Pfam" id="PF13360">
    <property type="entry name" value="PQQ_2"/>
    <property type="match status" value="3"/>
</dbReference>
<accession>A0A5B9QNW7</accession>
<evidence type="ECO:0000259" key="2">
    <source>
        <dbReference type="Pfam" id="PF13360"/>
    </source>
</evidence>
<feature type="domain" description="Pyrrolo-quinoline quinone repeat" evidence="2">
    <location>
        <begin position="199"/>
        <end position="293"/>
    </location>
</feature>
<feature type="domain" description="Pyrrolo-quinoline quinone repeat" evidence="2">
    <location>
        <begin position="317"/>
        <end position="371"/>
    </location>
</feature>
<dbReference type="SMART" id="SM00564">
    <property type="entry name" value="PQQ"/>
    <property type="match status" value="4"/>
</dbReference>
<dbReference type="Gene3D" id="2.130.10.10">
    <property type="entry name" value="YVTN repeat-like/Quinoprotein amine dehydrogenase"/>
    <property type="match status" value="2"/>
</dbReference>
<dbReference type="EMBL" id="CP042914">
    <property type="protein sequence ID" value="QEG39592.1"/>
    <property type="molecule type" value="Genomic_DNA"/>
</dbReference>
<dbReference type="RefSeq" id="WP_084426430.1">
    <property type="nucleotide sequence ID" value="NZ_CP042914.1"/>
</dbReference>
<dbReference type="SUPFAM" id="SSF50998">
    <property type="entry name" value="Quinoprotein alcohol dehydrogenase-like"/>
    <property type="match status" value="1"/>
</dbReference>
<evidence type="ECO:0000256" key="1">
    <source>
        <dbReference type="SAM" id="SignalP"/>
    </source>
</evidence>
<gene>
    <name evidence="3" type="ORF">UC8_15880</name>
</gene>
<reference evidence="3 4" key="1">
    <citation type="submission" date="2019-08" db="EMBL/GenBank/DDBJ databases">
        <title>Deep-cultivation of Planctomycetes and their phenomic and genomic characterization uncovers novel biology.</title>
        <authorList>
            <person name="Wiegand S."/>
            <person name="Jogler M."/>
            <person name="Boedeker C."/>
            <person name="Pinto D."/>
            <person name="Vollmers J."/>
            <person name="Rivas-Marin E."/>
            <person name="Kohn T."/>
            <person name="Peeters S.H."/>
            <person name="Heuer A."/>
            <person name="Rast P."/>
            <person name="Oberbeckmann S."/>
            <person name="Bunk B."/>
            <person name="Jeske O."/>
            <person name="Meyerdierks A."/>
            <person name="Storesund J.E."/>
            <person name="Kallscheuer N."/>
            <person name="Luecker S."/>
            <person name="Lage O.M."/>
            <person name="Pohl T."/>
            <person name="Merkel B.J."/>
            <person name="Hornburger P."/>
            <person name="Mueller R.-W."/>
            <person name="Bruemmer F."/>
            <person name="Labrenz M."/>
            <person name="Spormann A.M."/>
            <person name="Op den Camp H."/>
            <person name="Overmann J."/>
            <person name="Amann R."/>
            <person name="Jetten M.S.M."/>
            <person name="Mascher T."/>
            <person name="Medema M.H."/>
            <person name="Devos D.P."/>
            <person name="Kaster A.-K."/>
            <person name="Ovreas L."/>
            <person name="Rohde M."/>
            <person name="Galperin M.Y."/>
            <person name="Jogler C."/>
        </authorList>
    </citation>
    <scope>NUCLEOTIDE SEQUENCE [LARGE SCALE GENOMIC DNA]</scope>
    <source>
        <strain evidence="3 4">UC8</strain>
    </source>
</reference>
<dbReference type="KEGG" id="rul:UC8_15880"/>
<sequence precursor="true">MRLPKLSLPLAALLLASVLPTISHAQDWSRFHGTDGSGYVPEASIADSWTESDYAWQVDLGARDVGSPIIRGGKVFLLSSDPASSERRIVALDLKSGEKLWQQAYPSAAQHLHSRNTFASSTPVANDRFVYVTWAEPEHTYLKCLDHQGQEIWTRDFGSWVSQHGFGTSPALIGDLLVLFDSQQGQRMPAGVPPGQSRMIAVRPDSGETVWETPLTTTRVCYGVPMLYEPPGGPKQIVAANTGDGLFGLDYATGKKLWNSTVFRARCVSSPILAGDLVIGTAGSGGGGNHLVAVKPSGSGAEEVFRLERGAPYVPTPAVVGKHLFMVDDKGIASCLDTTDGEVVWRKRVGGNYGASPVVLGNKMLIISLSGEATVLAAAEEYEELAQFDLGGPVGATPAYGDGYLLLRIGNRLCCLPTTG</sequence>
<proteinExistence type="predicted"/>
<keyword evidence="4" id="KW-1185">Reference proteome</keyword>